<dbReference type="PANTHER" id="PTHR12110:SF53">
    <property type="entry name" value="BLR5974 PROTEIN"/>
    <property type="match status" value="1"/>
</dbReference>
<evidence type="ECO:0000259" key="2">
    <source>
        <dbReference type="Pfam" id="PF01261"/>
    </source>
</evidence>
<keyword evidence="3" id="KW-0413">Isomerase</keyword>
<dbReference type="Proteomes" id="UP000598350">
    <property type="component" value="Unassembled WGS sequence"/>
</dbReference>
<accession>A0ABR7VEN0</accession>
<dbReference type="InterPro" id="IPR050312">
    <property type="entry name" value="IolE/XylAMocC-like"/>
</dbReference>
<keyword evidence="4" id="KW-1185">Reference proteome</keyword>
<dbReference type="GO" id="GO:0016853">
    <property type="term" value="F:isomerase activity"/>
    <property type="evidence" value="ECO:0007669"/>
    <property type="project" value="UniProtKB-KW"/>
</dbReference>
<dbReference type="SUPFAM" id="SSF51658">
    <property type="entry name" value="Xylose isomerase-like"/>
    <property type="match status" value="1"/>
</dbReference>
<proteinExistence type="predicted"/>
<name>A0ABR7VEN0_9FLAO</name>
<dbReference type="Gene3D" id="3.20.20.150">
    <property type="entry name" value="Divalent-metal-dependent TIM barrel enzymes"/>
    <property type="match status" value="1"/>
</dbReference>
<protein>
    <submittedName>
        <fullName evidence="3">Sugar phosphate isomerase/epimerase</fullName>
    </submittedName>
</protein>
<evidence type="ECO:0000313" key="3">
    <source>
        <dbReference type="EMBL" id="MBD0852098.1"/>
    </source>
</evidence>
<keyword evidence="1" id="KW-0732">Signal</keyword>
<dbReference type="PROSITE" id="PS51257">
    <property type="entry name" value="PROKAR_LIPOPROTEIN"/>
    <property type="match status" value="1"/>
</dbReference>
<feature type="signal peptide" evidence="1">
    <location>
        <begin position="1"/>
        <end position="24"/>
    </location>
</feature>
<dbReference type="Pfam" id="PF01261">
    <property type="entry name" value="AP_endonuc_2"/>
    <property type="match status" value="1"/>
</dbReference>
<dbReference type="InterPro" id="IPR013022">
    <property type="entry name" value="Xyl_isomerase-like_TIM-brl"/>
</dbReference>
<feature type="domain" description="Xylose isomerase-like TIM barrel" evidence="2">
    <location>
        <begin position="94"/>
        <end position="331"/>
    </location>
</feature>
<evidence type="ECO:0000313" key="4">
    <source>
        <dbReference type="Proteomes" id="UP000598350"/>
    </source>
</evidence>
<dbReference type="RefSeq" id="WP_188315203.1">
    <property type="nucleotide sequence ID" value="NZ_JABTCG010000005.1"/>
</dbReference>
<sequence length="338" mass="36942">MKNKTKTLAIACSAIFLFSSTIGCKDKAEKPAEAEATEVEAEAGPDFQISLAQWSLHKTFFGVETMNWEEFGKTLQESPDDLLKGPDPMEFPKMAADYGINSIELVNTFYFSKANDMEYWAKFKQKCEEAGVTVGLIMCDALGNLGDDDPKKQLEAVEKHYPWVDIAQFLGAHSIRVNAAGPGTPEELAKNAKVGLASLGKYAATKGINVIVENHGGHSSNGAWLSGLMGQINMENVGTLPDFGNFCIERGPDGCVSEYDKYVGIKELMPYAKGVSAKSHEFDENGNEVHSDYLRIMQIVKDSGFKGHVGIEYEGTQLSEDEGIKATKALLEKVFAQL</sequence>
<feature type="chain" id="PRO_5046736283" evidence="1">
    <location>
        <begin position="25"/>
        <end position="338"/>
    </location>
</feature>
<dbReference type="EMBL" id="JABTCG010000005">
    <property type="protein sequence ID" value="MBD0852098.1"/>
    <property type="molecule type" value="Genomic_DNA"/>
</dbReference>
<gene>
    <name evidence="3" type="ORF">HPE63_15555</name>
</gene>
<organism evidence="3 4">
    <name type="scientific">Maribacter arenosus</name>
    <dbReference type="NCBI Taxonomy" id="1854708"/>
    <lineage>
        <taxon>Bacteria</taxon>
        <taxon>Pseudomonadati</taxon>
        <taxon>Bacteroidota</taxon>
        <taxon>Flavobacteriia</taxon>
        <taxon>Flavobacteriales</taxon>
        <taxon>Flavobacteriaceae</taxon>
        <taxon>Maribacter</taxon>
    </lineage>
</organism>
<evidence type="ECO:0000256" key="1">
    <source>
        <dbReference type="SAM" id="SignalP"/>
    </source>
</evidence>
<dbReference type="InterPro" id="IPR036237">
    <property type="entry name" value="Xyl_isomerase-like_sf"/>
</dbReference>
<comment type="caution">
    <text evidence="3">The sequence shown here is derived from an EMBL/GenBank/DDBJ whole genome shotgun (WGS) entry which is preliminary data.</text>
</comment>
<dbReference type="PANTHER" id="PTHR12110">
    <property type="entry name" value="HYDROXYPYRUVATE ISOMERASE"/>
    <property type="match status" value="1"/>
</dbReference>
<reference evidence="3 4" key="1">
    <citation type="submission" date="2020-05" db="EMBL/GenBank/DDBJ databases">
        <title>The draft genome sequence of Maribacter arenosus CAU 1321.</title>
        <authorList>
            <person name="Mu L."/>
        </authorList>
    </citation>
    <scope>NUCLEOTIDE SEQUENCE [LARGE SCALE GENOMIC DNA]</scope>
    <source>
        <strain evidence="3 4">CAU 1321</strain>
    </source>
</reference>